<organism evidence="1 2">
    <name type="scientific">Rotaria magnacalcarata</name>
    <dbReference type="NCBI Taxonomy" id="392030"/>
    <lineage>
        <taxon>Eukaryota</taxon>
        <taxon>Metazoa</taxon>
        <taxon>Spiralia</taxon>
        <taxon>Gnathifera</taxon>
        <taxon>Rotifera</taxon>
        <taxon>Eurotatoria</taxon>
        <taxon>Bdelloidea</taxon>
        <taxon>Philodinida</taxon>
        <taxon>Philodinidae</taxon>
        <taxon>Rotaria</taxon>
    </lineage>
</organism>
<evidence type="ECO:0000313" key="1">
    <source>
        <dbReference type="EMBL" id="CAF5197100.1"/>
    </source>
</evidence>
<evidence type="ECO:0000313" key="2">
    <source>
        <dbReference type="Proteomes" id="UP000681720"/>
    </source>
</evidence>
<gene>
    <name evidence="1" type="ORF">GIL414_LOCUS75319</name>
</gene>
<sequence length="108" mass="12440">LLQTSEQLILNNEIQQFFFQLLIELSSKAASPSNYSLKHLQLALADFIFILITKLKHLSNENSGKIKAIETKLPENIQNLYTIIDVINTWTDPKKEKLLPEQFLLKSD</sequence>
<accession>A0A8S3IIU4</accession>
<dbReference type="Proteomes" id="UP000681720">
    <property type="component" value="Unassembled WGS sequence"/>
</dbReference>
<proteinExistence type="predicted"/>
<name>A0A8S3IIU4_9BILA</name>
<protein>
    <submittedName>
        <fullName evidence="1">Uncharacterized protein</fullName>
    </submittedName>
</protein>
<comment type="caution">
    <text evidence="1">The sequence shown here is derived from an EMBL/GenBank/DDBJ whole genome shotgun (WGS) entry which is preliminary data.</text>
</comment>
<dbReference type="EMBL" id="CAJOBJ010342790">
    <property type="protein sequence ID" value="CAF5197100.1"/>
    <property type="molecule type" value="Genomic_DNA"/>
</dbReference>
<feature type="non-terminal residue" evidence="1">
    <location>
        <position position="1"/>
    </location>
</feature>
<feature type="non-terminal residue" evidence="1">
    <location>
        <position position="108"/>
    </location>
</feature>
<dbReference type="AlphaFoldDB" id="A0A8S3IIU4"/>
<reference evidence="1" key="1">
    <citation type="submission" date="2021-02" db="EMBL/GenBank/DDBJ databases">
        <authorList>
            <person name="Nowell W R."/>
        </authorList>
    </citation>
    <scope>NUCLEOTIDE SEQUENCE</scope>
</reference>